<feature type="transmembrane region" description="Helical" evidence="6">
    <location>
        <begin position="21"/>
        <end position="39"/>
    </location>
</feature>
<dbReference type="CDD" id="cd17319">
    <property type="entry name" value="MFS_ExuT_GudP_like"/>
    <property type="match status" value="1"/>
</dbReference>
<dbReference type="SUPFAM" id="SSF103473">
    <property type="entry name" value="MFS general substrate transporter"/>
    <property type="match status" value="1"/>
</dbReference>
<evidence type="ECO:0000256" key="6">
    <source>
        <dbReference type="SAM" id="Phobius"/>
    </source>
</evidence>
<feature type="transmembrane region" description="Helical" evidence="6">
    <location>
        <begin position="405"/>
        <end position="424"/>
    </location>
</feature>
<evidence type="ECO:0000313" key="8">
    <source>
        <dbReference type="EMBL" id="WGW11588.1"/>
    </source>
</evidence>
<organism evidence="8 9">
    <name type="scientific">Saxibacter everestensis</name>
    <dbReference type="NCBI Taxonomy" id="2909229"/>
    <lineage>
        <taxon>Bacteria</taxon>
        <taxon>Bacillati</taxon>
        <taxon>Actinomycetota</taxon>
        <taxon>Actinomycetes</taxon>
        <taxon>Micrococcales</taxon>
        <taxon>Brevibacteriaceae</taxon>
        <taxon>Saxibacter</taxon>
    </lineage>
</organism>
<feature type="transmembrane region" description="Helical" evidence="6">
    <location>
        <begin position="247"/>
        <end position="269"/>
    </location>
</feature>
<keyword evidence="4 6" id="KW-1133">Transmembrane helix</keyword>
<sequence length="434" mass="47303">MTIDKAVKGTNAATERLYRKVTRRILPLLLICYIFAYLDRVNIGFAKLEMAKDIGLSEAAYGLGAGLFFLGYVIFEVPSNLLLQKIGTKKTIFRIMILWGATSASMMFVKNETAFYIVRFLLGIFEAGFAPGIIFYLTYWYSTKKMAGAMAIIMLAGPIGSMFGGPVSGFIIGRLHVVGGLAGWQWMFLLEGIPCIILAFLVWKFLDDGPDKATWLTPEEKQIIAAEVRSKDAEGSHSFAAALRDPVIYLMAIGYFSLISGIYAVSFWLPTILSENGVTDITTIGLYSAVPYIFAIIFMIWIAKRSDAKGERTWHVIIPAILAGLGLTAAALLHDQFFVSFAAIILATTGLWVSYTVFWAMPSERLKGTAAAGGIALINSIGLLGGFVSPYVIGLIKESTGSTQAGLMTMVGFLLIGVISLFISQLPALKHRIS</sequence>
<evidence type="ECO:0000256" key="4">
    <source>
        <dbReference type="ARBA" id="ARBA00022989"/>
    </source>
</evidence>
<evidence type="ECO:0000259" key="7">
    <source>
        <dbReference type="PROSITE" id="PS50850"/>
    </source>
</evidence>
<evidence type="ECO:0000256" key="2">
    <source>
        <dbReference type="ARBA" id="ARBA00022448"/>
    </source>
</evidence>
<feature type="transmembrane region" description="Helical" evidence="6">
    <location>
        <begin position="281"/>
        <end position="302"/>
    </location>
</feature>
<dbReference type="RefSeq" id="WP_349638378.1">
    <property type="nucleotide sequence ID" value="NZ_CP090958.1"/>
</dbReference>
<gene>
    <name evidence="8" type="ORF">LWF01_16065</name>
</gene>
<feature type="transmembrane region" description="Helical" evidence="6">
    <location>
        <begin position="59"/>
        <end position="79"/>
    </location>
</feature>
<protein>
    <submittedName>
        <fullName evidence="8">MFS transporter</fullName>
    </submittedName>
</protein>
<feature type="transmembrane region" description="Helical" evidence="6">
    <location>
        <begin position="91"/>
        <end position="109"/>
    </location>
</feature>
<dbReference type="EMBL" id="CP090958">
    <property type="protein sequence ID" value="WGW11588.1"/>
    <property type="molecule type" value="Genomic_DNA"/>
</dbReference>
<evidence type="ECO:0000256" key="1">
    <source>
        <dbReference type="ARBA" id="ARBA00004651"/>
    </source>
</evidence>
<dbReference type="Proteomes" id="UP001209083">
    <property type="component" value="Chromosome"/>
</dbReference>
<feature type="domain" description="Major facilitator superfamily (MFS) profile" evidence="7">
    <location>
        <begin position="25"/>
        <end position="429"/>
    </location>
</feature>
<comment type="subcellular location">
    <subcellularLocation>
        <location evidence="1">Cell membrane</location>
        <topology evidence="1">Multi-pass membrane protein</topology>
    </subcellularLocation>
</comment>
<evidence type="ECO:0000313" key="9">
    <source>
        <dbReference type="Proteomes" id="UP001209083"/>
    </source>
</evidence>
<dbReference type="PROSITE" id="PS50850">
    <property type="entry name" value="MFS"/>
    <property type="match status" value="1"/>
</dbReference>
<keyword evidence="2" id="KW-0813">Transport</keyword>
<evidence type="ECO:0000256" key="3">
    <source>
        <dbReference type="ARBA" id="ARBA00022692"/>
    </source>
</evidence>
<name>A0ABY8QRG6_9MICO</name>
<proteinExistence type="predicted"/>
<keyword evidence="5 6" id="KW-0472">Membrane</keyword>
<dbReference type="InterPro" id="IPR011701">
    <property type="entry name" value="MFS"/>
</dbReference>
<dbReference type="InterPro" id="IPR036259">
    <property type="entry name" value="MFS_trans_sf"/>
</dbReference>
<feature type="transmembrane region" description="Helical" evidence="6">
    <location>
        <begin position="149"/>
        <end position="172"/>
    </location>
</feature>
<feature type="transmembrane region" description="Helical" evidence="6">
    <location>
        <begin position="115"/>
        <end position="137"/>
    </location>
</feature>
<feature type="transmembrane region" description="Helical" evidence="6">
    <location>
        <begin position="370"/>
        <end position="393"/>
    </location>
</feature>
<reference evidence="8 9" key="1">
    <citation type="submission" date="2023-05" db="EMBL/GenBank/DDBJ databases">
        <title>Lithophilousrod everest ZFBP1038 complete genpme.</title>
        <authorList>
            <person name="Tian M."/>
        </authorList>
    </citation>
    <scope>NUCLEOTIDE SEQUENCE [LARGE SCALE GENOMIC DNA]</scope>
    <source>
        <strain evidence="8 9">ZFBP1038</strain>
    </source>
</reference>
<accession>A0ABY8QRG6</accession>
<feature type="transmembrane region" description="Helical" evidence="6">
    <location>
        <begin position="184"/>
        <end position="203"/>
    </location>
</feature>
<dbReference type="PANTHER" id="PTHR43791:SF36">
    <property type="entry name" value="TRANSPORTER, PUTATIVE (AFU_ORTHOLOGUE AFUA_6G08340)-RELATED"/>
    <property type="match status" value="1"/>
</dbReference>
<keyword evidence="9" id="KW-1185">Reference proteome</keyword>
<evidence type="ECO:0000256" key="5">
    <source>
        <dbReference type="ARBA" id="ARBA00023136"/>
    </source>
</evidence>
<feature type="transmembrane region" description="Helical" evidence="6">
    <location>
        <begin position="314"/>
        <end position="332"/>
    </location>
</feature>
<dbReference type="Gene3D" id="1.20.1250.20">
    <property type="entry name" value="MFS general substrate transporter like domains"/>
    <property type="match status" value="2"/>
</dbReference>
<dbReference type="Pfam" id="PF07690">
    <property type="entry name" value="MFS_1"/>
    <property type="match status" value="1"/>
</dbReference>
<keyword evidence="3 6" id="KW-0812">Transmembrane</keyword>
<feature type="transmembrane region" description="Helical" evidence="6">
    <location>
        <begin position="338"/>
        <end position="358"/>
    </location>
</feature>
<dbReference type="InterPro" id="IPR020846">
    <property type="entry name" value="MFS_dom"/>
</dbReference>
<dbReference type="PANTHER" id="PTHR43791">
    <property type="entry name" value="PERMEASE-RELATED"/>
    <property type="match status" value="1"/>
</dbReference>